<evidence type="ECO:0000313" key="2">
    <source>
        <dbReference type="Proteomes" id="UP000601099"/>
    </source>
</evidence>
<evidence type="ECO:0000313" key="1">
    <source>
        <dbReference type="EMBL" id="MBG8554967.1"/>
    </source>
</evidence>
<dbReference type="RefSeq" id="WP_196955990.1">
    <property type="nucleotide sequence ID" value="NZ_JADWYK010000010.1"/>
</dbReference>
<proteinExistence type="predicted"/>
<name>A0ABS0L4E7_9BACT</name>
<keyword evidence="2" id="KW-1185">Reference proteome</keyword>
<dbReference type="Proteomes" id="UP000601099">
    <property type="component" value="Unassembled WGS sequence"/>
</dbReference>
<dbReference type="Pfam" id="PF19937">
    <property type="entry name" value="GldC-like"/>
    <property type="match status" value="1"/>
</dbReference>
<reference evidence="1 2" key="1">
    <citation type="submission" date="2020-11" db="EMBL/GenBank/DDBJ databases">
        <title>Hymenobacter sp.</title>
        <authorList>
            <person name="Kim M.K."/>
        </authorList>
    </citation>
    <scope>NUCLEOTIDE SEQUENCE [LARGE SCALE GENOMIC DNA]</scope>
    <source>
        <strain evidence="1 2">BT594</strain>
    </source>
</reference>
<gene>
    <name evidence="1" type="primary">gldC</name>
    <name evidence="1" type="ORF">I5L79_15535</name>
</gene>
<dbReference type="EMBL" id="JADWYK010000010">
    <property type="protein sequence ID" value="MBG8554967.1"/>
    <property type="molecule type" value="Genomic_DNA"/>
</dbReference>
<dbReference type="InterPro" id="IPR019854">
    <property type="entry name" value="Motility-assoc_prot_GldC"/>
</dbReference>
<protein>
    <submittedName>
        <fullName evidence="1">Gliding motility protein GldC</fullName>
    </submittedName>
</protein>
<dbReference type="NCBIfam" id="TIGR03515">
    <property type="entry name" value="GldC"/>
    <property type="match status" value="1"/>
</dbReference>
<sequence>MKDSVLTFSIALDENKMPETIGWHSSDGKASEQGIQQAKALNISVWDGQEQGTMKIGLWTKDMPVDQMKRFYVDTIGAIADSLMQATDDAAMGGKIHALCGQLLAHINGETPLTTDQ</sequence>
<organism evidence="1 2">
    <name type="scientific">Hymenobacter guriensis</name>
    <dbReference type="NCBI Taxonomy" id="2793065"/>
    <lineage>
        <taxon>Bacteria</taxon>
        <taxon>Pseudomonadati</taxon>
        <taxon>Bacteroidota</taxon>
        <taxon>Cytophagia</taxon>
        <taxon>Cytophagales</taxon>
        <taxon>Hymenobacteraceae</taxon>
        <taxon>Hymenobacter</taxon>
    </lineage>
</organism>
<accession>A0ABS0L4E7</accession>
<comment type="caution">
    <text evidence="1">The sequence shown here is derived from an EMBL/GenBank/DDBJ whole genome shotgun (WGS) entry which is preliminary data.</text>
</comment>